<sequence>MELFGGRAGRLTPGRQAGRLSAMEVRGERGRECATISHPLTRPPHRHTRAHSLCPPGGFFSDRCHSNAPVCRARDPPAEHRCLFWERRAEGGKSIALPSCCCMLERLLLDGLGLRGGRTSASACVCAWARRPGAGKLPGGWCFVIAFSFFLFLFLACLLLCLLCLLRFACLLCFTCLLSAFGAGLWARGEQAREAL</sequence>
<proteinExistence type="predicted"/>
<feature type="transmembrane region" description="Helical" evidence="1">
    <location>
        <begin position="140"/>
        <end position="160"/>
    </location>
</feature>
<evidence type="ECO:0000313" key="3">
    <source>
        <dbReference type="Proteomes" id="UP000799438"/>
    </source>
</evidence>
<keyword evidence="1" id="KW-1133">Transmembrane helix</keyword>
<organism evidence="2 3">
    <name type="scientific">Aplosporella prunicola CBS 121167</name>
    <dbReference type="NCBI Taxonomy" id="1176127"/>
    <lineage>
        <taxon>Eukaryota</taxon>
        <taxon>Fungi</taxon>
        <taxon>Dikarya</taxon>
        <taxon>Ascomycota</taxon>
        <taxon>Pezizomycotina</taxon>
        <taxon>Dothideomycetes</taxon>
        <taxon>Dothideomycetes incertae sedis</taxon>
        <taxon>Botryosphaeriales</taxon>
        <taxon>Aplosporellaceae</taxon>
        <taxon>Aplosporella</taxon>
    </lineage>
</organism>
<name>A0A6A6B0M0_9PEZI</name>
<gene>
    <name evidence="2" type="ORF">K452DRAFT_117798</name>
</gene>
<keyword evidence="3" id="KW-1185">Reference proteome</keyword>
<dbReference type="GeneID" id="54292625"/>
<dbReference type="EMBL" id="ML995512">
    <property type="protein sequence ID" value="KAF2136764.1"/>
    <property type="molecule type" value="Genomic_DNA"/>
</dbReference>
<keyword evidence="1" id="KW-0812">Transmembrane</keyword>
<reference evidence="2" key="1">
    <citation type="journal article" date="2020" name="Stud. Mycol.">
        <title>101 Dothideomycetes genomes: a test case for predicting lifestyles and emergence of pathogens.</title>
        <authorList>
            <person name="Haridas S."/>
            <person name="Albert R."/>
            <person name="Binder M."/>
            <person name="Bloem J."/>
            <person name="Labutti K."/>
            <person name="Salamov A."/>
            <person name="Andreopoulos B."/>
            <person name="Baker S."/>
            <person name="Barry K."/>
            <person name="Bills G."/>
            <person name="Bluhm B."/>
            <person name="Cannon C."/>
            <person name="Castanera R."/>
            <person name="Culley D."/>
            <person name="Daum C."/>
            <person name="Ezra D."/>
            <person name="Gonzalez J."/>
            <person name="Henrissat B."/>
            <person name="Kuo A."/>
            <person name="Liang C."/>
            <person name="Lipzen A."/>
            <person name="Lutzoni F."/>
            <person name="Magnuson J."/>
            <person name="Mondo S."/>
            <person name="Nolan M."/>
            <person name="Ohm R."/>
            <person name="Pangilinan J."/>
            <person name="Park H.-J."/>
            <person name="Ramirez L."/>
            <person name="Alfaro M."/>
            <person name="Sun H."/>
            <person name="Tritt A."/>
            <person name="Yoshinaga Y."/>
            <person name="Zwiers L.-H."/>
            <person name="Turgeon B."/>
            <person name="Goodwin S."/>
            <person name="Spatafora J."/>
            <person name="Crous P."/>
            <person name="Grigoriev I."/>
        </authorList>
    </citation>
    <scope>NUCLEOTIDE SEQUENCE</scope>
    <source>
        <strain evidence="2">CBS 121167</strain>
    </source>
</reference>
<accession>A0A6A6B0M0</accession>
<dbReference type="RefSeq" id="XP_033392482.1">
    <property type="nucleotide sequence ID" value="XM_033535131.1"/>
</dbReference>
<keyword evidence="1" id="KW-0472">Membrane</keyword>
<dbReference type="AlphaFoldDB" id="A0A6A6B0M0"/>
<feature type="transmembrane region" description="Helical" evidence="1">
    <location>
        <begin position="166"/>
        <end position="187"/>
    </location>
</feature>
<evidence type="ECO:0000313" key="2">
    <source>
        <dbReference type="EMBL" id="KAF2136764.1"/>
    </source>
</evidence>
<dbReference type="Proteomes" id="UP000799438">
    <property type="component" value="Unassembled WGS sequence"/>
</dbReference>
<protein>
    <submittedName>
        <fullName evidence="2">Uncharacterized protein</fullName>
    </submittedName>
</protein>
<evidence type="ECO:0000256" key="1">
    <source>
        <dbReference type="SAM" id="Phobius"/>
    </source>
</evidence>